<evidence type="ECO:0008006" key="3">
    <source>
        <dbReference type="Google" id="ProtNLM"/>
    </source>
</evidence>
<gene>
    <name evidence="1" type="ORF">RM445_31745</name>
</gene>
<dbReference type="RefSeq" id="WP_311560561.1">
    <property type="nucleotide sequence ID" value="NZ_JAVREJ010000069.1"/>
</dbReference>
<keyword evidence="2" id="KW-1185">Reference proteome</keyword>
<comment type="caution">
    <text evidence="1">The sequence shown here is derived from an EMBL/GenBank/DDBJ whole genome shotgun (WGS) entry which is preliminary data.</text>
</comment>
<dbReference type="Proteomes" id="UP001183202">
    <property type="component" value="Unassembled WGS sequence"/>
</dbReference>
<evidence type="ECO:0000313" key="2">
    <source>
        <dbReference type="Proteomes" id="UP001183202"/>
    </source>
</evidence>
<reference evidence="2" key="1">
    <citation type="submission" date="2023-07" db="EMBL/GenBank/DDBJ databases">
        <title>30 novel species of actinomycetes from the DSMZ collection.</title>
        <authorList>
            <person name="Nouioui I."/>
        </authorList>
    </citation>
    <scope>NUCLEOTIDE SEQUENCE [LARGE SCALE GENOMIC DNA]</scope>
    <source>
        <strain evidence="2">DSM 45834</strain>
    </source>
</reference>
<organism evidence="1 2">
    <name type="scientific">Pseudonocardia charpentierae</name>
    <dbReference type="NCBI Taxonomy" id="3075545"/>
    <lineage>
        <taxon>Bacteria</taxon>
        <taxon>Bacillati</taxon>
        <taxon>Actinomycetota</taxon>
        <taxon>Actinomycetes</taxon>
        <taxon>Pseudonocardiales</taxon>
        <taxon>Pseudonocardiaceae</taxon>
        <taxon>Pseudonocardia</taxon>
    </lineage>
</organism>
<proteinExistence type="predicted"/>
<accession>A0ABU2NLY3</accession>
<protein>
    <recommendedName>
        <fullName evidence="3">Tetracyclin repressor-like C-terminal domain-containing protein</fullName>
    </recommendedName>
</protein>
<dbReference type="EMBL" id="JAVREJ010000069">
    <property type="protein sequence ID" value="MDT0354053.1"/>
    <property type="molecule type" value="Genomic_DNA"/>
</dbReference>
<name>A0ABU2NLY3_9PSEU</name>
<sequence>MEQQIAWGALNVALGMLATAYHINDNELNESVGSYAEEIVSAMVDGACHDSRVSHG</sequence>
<evidence type="ECO:0000313" key="1">
    <source>
        <dbReference type="EMBL" id="MDT0354053.1"/>
    </source>
</evidence>